<evidence type="ECO:0000313" key="1">
    <source>
        <dbReference type="EMBL" id="KKL11150.1"/>
    </source>
</evidence>
<proteinExistence type="predicted"/>
<dbReference type="AlphaFoldDB" id="A0A0F9AP15"/>
<gene>
    <name evidence="1" type="ORF">LCGC14_2548670</name>
</gene>
<organism evidence="1">
    <name type="scientific">marine sediment metagenome</name>
    <dbReference type="NCBI Taxonomy" id="412755"/>
    <lineage>
        <taxon>unclassified sequences</taxon>
        <taxon>metagenomes</taxon>
        <taxon>ecological metagenomes</taxon>
    </lineage>
</organism>
<dbReference type="EMBL" id="LAZR01041770">
    <property type="protein sequence ID" value="KKL11150.1"/>
    <property type="molecule type" value="Genomic_DNA"/>
</dbReference>
<reference evidence="1" key="1">
    <citation type="journal article" date="2015" name="Nature">
        <title>Complex archaea that bridge the gap between prokaryotes and eukaryotes.</title>
        <authorList>
            <person name="Spang A."/>
            <person name="Saw J.H."/>
            <person name="Jorgensen S.L."/>
            <person name="Zaremba-Niedzwiedzka K."/>
            <person name="Martijn J."/>
            <person name="Lind A.E."/>
            <person name="van Eijk R."/>
            <person name="Schleper C."/>
            <person name="Guy L."/>
            <person name="Ettema T.J."/>
        </authorList>
    </citation>
    <scope>NUCLEOTIDE SEQUENCE</scope>
</reference>
<feature type="non-terminal residue" evidence="1">
    <location>
        <position position="1"/>
    </location>
</feature>
<accession>A0A0F9AP15</accession>
<sequence length="23" mass="2539">VEGDEEIDCDDWGGCGCFMDVED</sequence>
<name>A0A0F9AP15_9ZZZZ</name>
<comment type="caution">
    <text evidence="1">The sequence shown here is derived from an EMBL/GenBank/DDBJ whole genome shotgun (WGS) entry which is preliminary data.</text>
</comment>
<protein>
    <submittedName>
        <fullName evidence="1">Uncharacterized protein</fullName>
    </submittedName>
</protein>